<evidence type="ECO:0000259" key="2">
    <source>
        <dbReference type="Pfam" id="PF11160"/>
    </source>
</evidence>
<dbReference type="Pfam" id="PF11160">
    <property type="entry name" value="Hva1_TUDOR"/>
    <property type="match status" value="1"/>
</dbReference>
<dbReference type="Proteomes" id="UP001058003">
    <property type="component" value="Chromosome"/>
</dbReference>
<proteinExistence type="predicted"/>
<evidence type="ECO:0000313" key="3">
    <source>
        <dbReference type="EMBL" id="UWZ55862.1"/>
    </source>
</evidence>
<evidence type="ECO:0000313" key="4">
    <source>
        <dbReference type="Proteomes" id="UP001058003"/>
    </source>
</evidence>
<dbReference type="Gene3D" id="2.30.30.1060">
    <property type="match status" value="1"/>
</dbReference>
<dbReference type="InterPro" id="IPR021331">
    <property type="entry name" value="Hva1_TUDOR"/>
</dbReference>
<gene>
    <name evidence="3" type="ORF">Daura_06610</name>
</gene>
<reference evidence="3" key="1">
    <citation type="submission" date="2021-04" db="EMBL/GenBank/DDBJ databases">
        <title>Dactylosporangium aurantiacum NRRL B-8018 full assembly.</title>
        <authorList>
            <person name="Hartkoorn R.C."/>
            <person name="Beaudoing E."/>
            <person name="Hot D."/>
        </authorList>
    </citation>
    <scope>NUCLEOTIDE SEQUENCE</scope>
    <source>
        <strain evidence="3">NRRL B-8018</strain>
    </source>
</reference>
<accession>A0A9Q9IGX6</accession>
<dbReference type="AlphaFoldDB" id="A0A9Q9IGX6"/>
<keyword evidence="4" id="KW-1185">Reference proteome</keyword>
<sequence>MRRGDKVRWRSHGKTVNGTVVRKITSRTRAAGRTVAASEDEPQFVVKSDKTGREAVHKPESLH</sequence>
<dbReference type="EMBL" id="CP073767">
    <property type="protein sequence ID" value="UWZ55862.1"/>
    <property type="molecule type" value="Genomic_DNA"/>
</dbReference>
<feature type="domain" description="Hypervirulence associated protein TUDOR" evidence="2">
    <location>
        <begin position="4"/>
        <end position="62"/>
    </location>
</feature>
<evidence type="ECO:0000256" key="1">
    <source>
        <dbReference type="SAM" id="MobiDB-lite"/>
    </source>
</evidence>
<dbReference type="RefSeq" id="WP_033362341.1">
    <property type="nucleotide sequence ID" value="NZ_CP073767.1"/>
</dbReference>
<dbReference type="KEGG" id="daur:Daura_06610"/>
<protein>
    <submittedName>
        <fullName evidence="3">DUF2945 domain-containing protein</fullName>
    </submittedName>
</protein>
<organism evidence="3 4">
    <name type="scientific">Dactylosporangium aurantiacum</name>
    <dbReference type="NCBI Taxonomy" id="35754"/>
    <lineage>
        <taxon>Bacteria</taxon>
        <taxon>Bacillati</taxon>
        <taxon>Actinomycetota</taxon>
        <taxon>Actinomycetes</taxon>
        <taxon>Micromonosporales</taxon>
        <taxon>Micromonosporaceae</taxon>
        <taxon>Dactylosporangium</taxon>
    </lineage>
</organism>
<feature type="region of interest" description="Disordered" evidence="1">
    <location>
        <begin position="31"/>
        <end position="63"/>
    </location>
</feature>
<dbReference type="OrthoDB" id="71751at2"/>
<name>A0A9Q9IGX6_9ACTN</name>
<feature type="compositionally biased region" description="Basic and acidic residues" evidence="1">
    <location>
        <begin position="47"/>
        <end position="63"/>
    </location>
</feature>